<keyword evidence="2" id="KW-1133">Transmembrane helix</keyword>
<keyword evidence="4" id="KW-1185">Reference proteome</keyword>
<proteinExistence type="predicted"/>
<keyword evidence="2" id="KW-0472">Membrane</keyword>
<feature type="compositionally biased region" description="Polar residues" evidence="1">
    <location>
        <begin position="158"/>
        <end position="170"/>
    </location>
</feature>
<protein>
    <submittedName>
        <fullName evidence="3">OLC1v1034373C1</fullName>
    </submittedName>
</protein>
<feature type="region of interest" description="Disordered" evidence="1">
    <location>
        <begin position="144"/>
        <end position="174"/>
    </location>
</feature>
<keyword evidence="2" id="KW-0812">Transmembrane</keyword>
<feature type="transmembrane region" description="Helical" evidence="2">
    <location>
        <begin position="14"/>
        <end position="32"/>
    </location>
</feature>
<accession>A0AAV1CS38</accession>
<feature type="region of interest" description="Disordered" evidence="1">
    <location>
        <begin position="79"/>
        <end position="110"/>
    </location>
</feature>
<evidence type="ECO:0000313" key="4">
    <source>
        <dbReference type="Proteomes" id="UP001161247"/>
    </source>
</evidence>
<dbReference type="EMBL" id="OX459120">
    <property type="protein sequence ID" value="CAI9097860.1"/>
    <property type="molecule type" value="Genomic_DNA"/>
</dbReference>
<organism evidence="3 4">
    <name type="scientific">Oldenlandia corymbosa var. corymbosa</name>
    <dbReference type="NCBI Taxonomy" id="529605"/>
    <lineage>
        <taxon>Eukaryota</taxon>
        <taxon>Viridiplantae</taxon>
        <taxon>Streptophyta</taxon>
        <taxon>Embryophyta</taxon>
        <taxon>Tracheophyta</taxon>
        <taxon>Spermatophyta</taxon>
        <taxon>Magnoliopsida</taxon>
        <taxon>eudicotyledons</taxon>
        <taxon>Gunneridae</taxon>
        <taxon>Pentapetalae</taxon>
        <taxon>asterids</taxon>
        <taxon>lamiids</taxon>
        <taxon>Gentianales</taxon>
        <taxon>Rubiaceae</taxon>
        <taxon>Rubioideae</taxon>
        <taxon>Spermacoceae</taxon>
        <taxon>Hedyotis-Oldenlandia complex</taxon>
        <taxon>Oldenlandia</taxon>
    </lineage>
</organism>
<evidence type="ECO:0000256" key="1">
    <source>
        <dbReference type="SAM" id="MobiDB-lite"/>
    </source>
</evidence>
<evidence type="ECO:0000256" key="2">
    <source>
        <dbReference type="SAM" id="Phobius"/>
    </source>
</evidence>
<dbReference type="AlphaFoldDB" id="A0AAV1CS38"/>
<sequence>MEGWWKRGRTRSSWLWWAVVPLLLVFGLVLLWTTTTSSSSKMEAPAASLWSWPVSSLSSSSSGAHPFHMNITTLSASAEGSSSNVVEDPLSFSPPKEPQPPLSSHPDEVHNSSFRVKFSSSVSMPPDVSVDVNTHIDENPEMQKEELPGITADDSPVNLATNESHASPSNPKLRRKFSNLGRLEAELNLARSAIREAKNTNQSYDPDYIPTGPMYWNAKAFHSFGVILMI</sequence>
<dbReference type="Proteomes" id="UP001161247">
    <property type="component" value="Chromosome 3"/>
</dbReference>
<evidence type="ECO:0000313" key="3">
    <source>
        <dbReference type="EMBL" id="CAI9097860.1"/>
    </source>
</evidence>
<gene>
    <name evidence="3" type="ORF">OLC1_LOCUS8232</name>
</gene>
<reference evidence="3" key="1">
    <citation type="submission" date="2023-03" db="EMBL/GenBank/DDBJ databases">
        <authorList>
            <person name="Julca I."/>
        </authorList>
    </citation>
    <scope>NUCLEOTIDE SEQUENCE</scope>
</reference>
<name>A0AAV1CS38_OLDCO</name>